<evidence type="ECO:0000259" key="1">
    <source>
        <dbReference type="Pfam" id="PF08378"/>
    </source>
</evidence>
<sequence length="224" mass="25062">MARLRAALGSEYLVLHDVATDDDPFARQIDVLVLHAARGLAVIECKASRWRVQNGQCEVLHRGADAWIACGDPLAQSKRALHRLWAKLQTDREFALLRDAGLFLPLQHAVAMLEMDGDEALDFARLSGAPDRFLFGDEPNPATWLSVLLPGGAARPVQAPLQRWVHCVLARVAPRIETVPPVSVSFVRTAREFRLALRRPPRWRRMLARLGGNFTLLGSEARRR</sequence>
<proteinExistence type="predicted"/>
<protein>
    <recommendedName>
        <fullName evidence="1">NERD domain-containing protein</fullName>
    </recommendedName>
</protein>
<accession>A0A8S8XGD3</accession>
<name>A0A8S8XGD3_9PROT</name>
<feature type="domain" description="NERD" evidence="1">
    <location>
        <begin position="3"/>
        <end position="88"/>
    </location>
</feature>
<evidence type="ECO:0000313" key="3">
    <source>
        <dbReference type="Proteomes" id="UP000681075"/>
    </source>
</evidence>
<dbReference type="EMBL" id="BOPV01000001">
    <property type="protein sequence ID" value="GIL40537.1"/>
    <property type="molecule type" value="Genomic_DNA"/>
</dbReference>
<dbReference type="Proteomes" id="UP000681075">
    <property type="component" value="Unassembled WGS sequence"/>
</dbReference>
<dbReference type="InterPro" id="IPR011528">
    <property type="entry name" value="NERD"/>
</dbReference>
<dbReference type="Pfam" id="PF08378">
    <property type="entry name" value="NERD"/>
    <property type="match status" value="1"/>
</dbReference>
<evidence type="ECO:0000313" key="2">
    <source>
        <dbReference type="EMBL" id="GIL40537.1"/>
    </source>
</evidence>
<comment type="caution">
    <text evidence="2">The sequence shown here is derived from an EMBL/GenBank/DDBJ whole genome shotgun (WGS) entry which is preliminary data.</text>
</comment>
<dbReference type="AlphaFoldDB" id="A0A8S8XGD3"/>
<gene>
    <name evidence="2" type="ORF">TMPK1_27740</name>
</gene>
<organism evidence="2 3">
    <name type="scientific">Roseiterribacter gracilis</name>
    <dbReference type="NCBI Taxonomy" id="2812848"/>
    <lineage>
        <taxon>Bacteria</taxon>
        <taxon>Pseudomonadati</taxon>
        <taxon>Pseudomonadota</taxon>
        <taxon>Alphaproteobacteria</taxon>
        <taxon>Rhodospirillales</taxon>
        <taxon>Roseiterribacteraceae</taxon>
        <taxon>Roseiterribacter</taxon>
    </lineage>
</organism>
<reference evidence="2" key="1">
    <citation type="submission" date="2021-02" db="EMBL/GenBank/DDBJ databases">
        <title>Genome sequence of Rhodospirillales sp. strain TMPK1 isolated from soil.</title>
        <authorList>
            <person name="Nakai R."/>
            <person name="Kusada H."/>
            <person name="Tamaki H."/>
        </authorList>
    </citation>
    <scope>NUCLEOTIDE SEQUENCE</scope>
    <source>
        <strain evidence="2">TMPK1</strain>
    </source>
</reference>
<keyword evidence="3" id="KW-1185">Reference proteome</keyword>